<protein>
    <submittedName>
        <fullName evidence="1">Uncharacterized protein</fullName>
    </submittedName>
</protein>
<sequence length="523" mass="59331">MIIEPSNTEPYFESKNSHDFWIVEAIWGHRIERQPYSALMLEFLGMAEGMHRSGTLFERTRPGDRHVYSAQRSLQLRNILFKNPNMEEILRDSLEHDDSAWKAWLKEMKDNALVESFTTDFSYLRTRFDSFKELVNVVKLLRNIAIDPGSDRAWTTQFIFPIGPAALYEALLEKKGGGLESTRRVFTRTGELAYLMLSRASENARKRLRSGLVPSLDPNGSRNKLILRLLSESKPELGPQKNGTYLPYVEHPAYDRMATDIAAILELDLPNQDSFQYIQPLLGLHIYLYAVETANNWVGGEGIPNIVCEILAPRSDLVRKAALASYMDNDGLGLGAVRAYIDKIVLADETLNTTLKSTDLDDISRRDSLLEHLREQCALHKDITLQPSDSGTMVKEFYAKAENYYKTYTADGLIGVGTGCGLVSRRGTSRLRYAPTDELLRCLVLANVTTPIEETAFLRLLFDRYRMIIGPLEARNAVLPSIFDETDFKKNRDRFGQHLIGLGLARRMSDACTYVINPMDKRA</sequence>
<evidence type="ECO:0000313" key="2">
    <source>
        <dbReference type="Proteomes" id="UP000449678"/>
    </source>
</evidence>
<comment type="caution">
    <text evidence="1">The sequence shown here is derived from an EMBL/GenBank/DDBJ whole genome shotgun (WGS) entry which is preliminary data.</text>
</comment>
<dbReference type="RefSeq" id="WP_160991941.1">
    <property type="nucleotide sequence ID" value="NZ_WWCO01000016.1"/>
</dbReference>
<organism evidence="1 2">
    <name type="scientific">Duganella lactea</name>
    <dbReference type="NCBI Taxonomy" id="2692173"/>
    <lineage>
        <taxon>Bacteria</taxon>
        <taxon>Pseudomonadati</taxon>
        <taxon>Pseudomonadota</taxon>
        <taxon>Betaproteobacteria</taxon>
        <taxon>Burkholderiales</taxon>
        <taxon>Oxalobacteraceae</taxon>
        <taxon>Telluria group</taxon>
        <taxon>Duganella</taxon>
    </lineage>
</organism>
<proteinExistence type="predicted"/>
<name>A0ABW9VCZ9_9BURK</name>
<dbReference type="Proteomes" id="UP000449678">
    <property type="component" value="Unassembled WGS sequence"/>
</dbReference>
<dbReference type="EMBL" id="WWCO01000016">
    <property type="protein sequence ID" value="MYM36580.1"/>
    <property type="molecule type" value="Genomic_DNA"/>
</dbReference>
<keyword evidence="2" id="KW-1185">Reference proteome</keyword>
<gene>
    <name evidence="1" type="ORF">GTP38_19815</name>
</gene>
<evidence type="ECO:0000313" key="1">
    <source>
        <dbReference type="EMBL" id="MYM36580.1"/>
    </source>
</evidence>
<reference evidence="1 2" key="1">
    <citation type="submission" date="2019-12" db="EMBL/GenBank/DDBJ databases">
        <title>Novel species isolated from a subtropical stream in China.</title>
        <authorList>
            <person name="Lu H."/>
        </authorList>
    </citation>
    <scope>NUCLEOTIDE SEQUENCE [LARGE SCALE GENOMIC DNA]</scope>
    <source>
        <strain evidence="1 2">FT94W</strain>
    </source>
</reference>
<accession>A0ABW9VCZ9</accession>